<keyword evidence="2" id="KW-0378">Hydrolase</keyword>
<dbReference type="Proteomes" id="UP001500962">
    <property type="component" value="Unassembled WGS sequence"/>
</dbReference>
<evidence type="ECO:0000313" key="4">
    <source>
        <dbReference type="EMBL" id="GAA0466485.1"/>
    </source>
</evidence>
<evidence type="ECO:0000256" key="2">
    <source>
        <dbReference type="ARBA" id="ARBA00022801"/>
    </source>
</evidence>
<dbReference type="EMBL" id="CP095005">
    <property type="protein sequence ID" value="UOO95297.1"/>
    <property type="molecule type" value="Genomic_DNA"/>
</dbReference>
<dbReference type="InterPro" id="IPR029069">
    <property type="entry name" value="HotDog_dom_sf"/>
</dbReference>
<dbReference type="AlphaFoldDB" id="A0AAV3SHA7"/>
<dbReference type="InterPro" id="IPR003736">
    <property type="entry name" value="PAAI_dom"/>
</dbReference>
<dbReference type="GeneID" id="71760370"/>
<dbReference type="PANTHER" id="PTHR21660">
    <property type="entry name" value="THIOESTERASE SUPERFAMILY MEMBER-RELATED"/>
    <property type="match status" value="1"/>
</dbReference>
<protein>
    <submittedName>
        <fullName evidence="4">Hotdog fold thioesterase</fullName>
    </submittedName>
    <submittedName>
        <fullName evidence="5">PaaI family thioesterase</fullName>
    </submittedName>
</protein>
<dbReference type="PANTHER" id="PTHR21660:SF1">
    <property type="entry name" value="ACYL-COENZYME A THIOESTERASE 13"/>
    <property type="match status" value="1"/>
</dbReference>
<feature type="domain" description="Thioesterase" evidence="3">
    <location>
        <begin position="64"/>
        <end position="135"/>
    </location>
</feature>
<proteinExistence type="inferred from homology"/>
<evidence type="ECO:0000313" key="7">
    <source>
        <dbReference type="Proteomes" id="UP001500962"/>
    </source>
</evidence>
<organism evidence="4 7">
    <name type="scientific">Halococcus dombrowskii</name>
    <dbReference type="NCBI Taxonomy" id="179637"/>
    <lineage>
        <taxon>Archaea</taxon>
        <taxon>Methanobacteriati</taxon>
        <taxon>Methanobacteriota</taxon>
        <taxon>Stenosarchaea group</taxon>
        <taxon>Halobacteria</taxon>
        <taxon>Halobacteriales</taxon>
        <taxon>Halococcaceae</taxon>
        <taxon>Halococcus</taxon>
    </lineage>
</organism>
<comment type="similarity">
    <text evidence="1">Belongs to the thioesterase PaaI family.</text>
</comment>
<dbReference type="Gene3D" id="3.10.129.10">
    <property type="entry name" value="Hotdog Thioesterase"/>
    <property type="match status" value="1"/>
</dbReference>
<dbReference type="Pfam" id="PF03061">
    <property type="entry name" value="4HBT"/>
    <property type="match status" value="1"/>
</dbReference>
<reference evidence="4" key="3">
    <citation type="submission" date="2023-12" db="EMBL/GenBank/DDBJ databases">
        <authorList>
            <person name="Sun Q."/>
            <person name="Inoue M."/>
        </authorList>
    </citation>
    <scope>NUCLEOTIDE SEQUENCE</scope>
    <source>
        <strain evidence="4">JCM 12289</strain>
    </source>
</reference>
<evidence type="ECO:0000256" key="1">
    <source>
        <dbReference type="ARBA" id="ARBA00008324"/>
    </source>
</evidence>
<accession>A0AAV3SHA7</accession>
<dbReference type="InterPro" id="IPR006683">
    <property type="entry name" value="Thioestr_dom"/>
</dbReference>
<dbReference type="Proteomes" id="UP000830542">
    <property type="component" value="Chromosome"/>
</dbReference>
<evidence type="ECO:0000313" key="6">
    <source>
        <dbReference type="Proteomes" id="UP000830542"/>
    </source>
</evidence>
<evidence type="ECO:0000259" key="3">
    <source>
        <dbReference type="Pfam" id="PF03061"/>
    </source>
</evidence>
<dbReference type="CDD" id="cd03443">
    <property type="entry name" value="PaaI_thioesterase"/>
    <property type="match status" value="1"/>
</dbReference>
<sequence>MSDADVPDQTTDLLQRYVDAHGYLSWLGARVESIEYGELVMTIPFDTKLTNSGPGESNEMPARIHGGIAATLIDTTGGIALRPALDDPINGGVSTINLNVNYLRPAAGDLTATAEVIRAGTSVGVSAVTVESETPDGETKPVATGQGAYRLFRP</sequence>
<dbReference type="EMBL" id="BAAADN010000037">
    <property type="protein sequence ID" value="GAA0466485.1"/>
    <property type="molecule type" value="Genomic_DNA"/>
</dbReference>
<dbReference type="KEGG" id="hdo:MUK72_00940"/>
<keyword evidence="6" id="KW-1185">Reference proteome</keyword>
<evidence type="ECO:0000313" key="5">
    <source>
        <dbReference type="EMBL" id="UOO95297.1"/>
    </source>
</evidence>
<gene>
    <name evidence="4" type="ORF">GCM10008985_24330</name>
    <name evidence="5" type="ORF">MUK72_00940</name>
</gene>
<dbReference type="InterPro" id="IPR039298">
    <property type="entry name" value="ACOT13"/>
</dbReference>
<dbReference type="RefSeq" id="WP_004051969.1">
    <property type="nucleotide sequence ID" value="NZ_BAAADN010000037.1"/>
</dbReference>
<name>A0AAV3SHA7_HALDO</name>
<dbReference type="GO" id="GO:0047617">
    <property type="term" value="F:fatty acyl-CoA hydrolase activity"/>
    <property type="evidence" value="ECO:0007669"/>
    <property type="project" value="InterPro"/>
</dbReference>
<reference evidence="5" key="2">
    <citation type="submission" date="2022-04" db="EMBL/GenBank/DDBJ databases">
        <title>Sequencing and genomic assembly of Halococcus dombrowskii.</title>
        <authorList>
            <person name="Lim S.W."/>
            <person name="MacLea K.S."/>
        </authorList>
    </citation>
    <scope>NUCLEOTIDE SEQUENCE</scope>
    <source>
        <strain evidence="5">H4</strain>
    </source>
</reference>
<dbReference type="NCBIfam" id="TIGR00369">
    <property type="entry name" value="unchar_dom_1"/>
    <property type="match status" value="1"/>
</dbReference>
<reference evidence="4" key="1">
    <citation type="journal article" date="2014" name="Int. J. Syst. Evol. Microbiol.">
        <title>Complete genome sequence of Corynebacterium casei LMG S-19264T (=DSM 44701T), isolated from a smear-ripened cheese.</title>
        <authorList>
            <consortium name="US DOE Joint Genome Institute (JGI-PGF)"/>
            <person name="Walter F."/>
            <person name="Albersmeier A."/>
            <person name="Kalinowski J."/>
            <person name="Ruckert C."/>
        </authorList>
    </citation>
    <scope>NUCLEOTIDE SEQUENCE</scope>
    <source>
        <strain evidence="4">JCM 12289</strain>
    </source>
</reference>
<dbReference type="SUPFAM" id="SSF54637">
    <property type="entry name" value="Thioesterase/thiol ester dehydrase-isomerase"/>
    <property type="match status" value="1"/>
</dbReference>